<feature type="domain" description="Response regulatory" evidence="3">
    <location>
        <begin position="4"/>
        <end position="118"/>
    </location>
</feature>
<accession>A0ABN1G7I0</accession>
<dbReference type="InterPro" id="IPR050595">
    <property type="entry name" value="Bact_response_regulator"/>
</dbReference>
<dbReference type="EMBL" id="BAAADS010000016">
    <property type="protein sequence ID" value="GAA0605486.1"/>
    <property type="molecule type" value="Genomic_DNA"/>
</dbReference>
<sequence length="119" mass="13313">MTREILVVDDQPGIRLLLQEVFTNEGYHVTTVTTGKEALDRLFSKKFDLIMLDYKLPVVDGIEVLREMKDGDISTPAIIMSGLPEDISTEAEQLSPVKKVLAKPFNVQEVCDYTKSLLG</sequence>
<evidence type="ECO:0000256" key="2">
    <source>
        <dbReference type="PROSITE-ProRule" id="PRU00169"/>
    </source>
</evidence>
<name>A0ABN1G7I0_9BACI</name>
<comment type="caution">
    <text evidence="4">The sequence shown here is derived from an EMBL/GenBank/DDBJ whole genome shotgun (WGS) entry which is preliminary data.</text>
</comment>
<evidence type="ECO:0000259" key="3">
    <source>
        <dbReference type="PROSITE" id="PS50110"/>
    </source>
</evidence>
<dbReference type="PANTHER" id="PTHR44591:SF3">
    <property type="entry name" value="RESPONSE REGULATORY DOMAIN-CONTAINING PROTEIN"/>
    <property type="match status" value="1"/>
</dbReference>
<dbReference type="InterPro" id="IPR011006">
    <property type="entry name" value="CheY-like_superfamily"/>
</dbReference>
<organism evidence="4 5">
    <name type="scientific">Virgibacillus siamensis</name>
    <dbReference type="NCBI Taxonomy" id="480071"/>
    <lineage>
        <taxon>Bacteria</taxon>
        <taxon>Bacillati</taxon>
        <taxon>Bacillota</taxon>
        <taxon>Bacilli</taxon>
        <taxon>Bacillales</taxon>
        <taxon>Bacillaceae</taxon>
        <taxon>Virgibacillus</taxon>
    </lineage>
</organism>
<dbReference type="SUPFAM" id="SSF52172">
    <property type="entry name" value="CheY-like"/>
    <property type="match status" value="1"/>
</dbReference>
<gene>
    <name evidence="4" type="primary">spo0F</name>
    <name evidence="4" type="ORF">GCM10009001_23430</name>
</gene>
<protein>
    <submittedName>
        <fullName evidence="4">Sporulation initiation phosphotransferase Spo0F</fullName>
    </submittedName>
</protein>
<evidence type="ECO:0000313" key="5">
    <source>
        <dbReference type="Proteomes" id="UP001500866"/>
    </source>
</evidence>
<dbReference type="InterPro" id="IPR001789">
    <property type="entry name" value="Sig_transdc_resp-reg_receiver"/>
</dbReference>
<evidence type="ECO:0000313" key="4">
    <source>
        <dbReference type="EMBL" id="GAA0605486.1"/>
    </source>
</evidence>
<dbReference type="RefSeq" id="WP_343813252.1">
    <property type="nucleotide sequence ID" value="NZ_BAAADS010000016.1"/>
</dbReference>
<dbReference type="PROSITE" id="PS50110">
    <property type="entry name" value="RESPONSE_REGULATORY"/>
    <property type="match status" value="1"/>
</dbReference>
<dbReference type="Gene3D" id="3.40.50.2300">
    <property type="match status" value="1"/>
</dbReference>
<keyword evidence="5" id="KW-1185">Reference proteome</keyword>
<reference evidence="4 5" key="1">
    <citation type="journal article" date="2019" name="Int. J. Syst. Evol. Microbiol.">
        <title>The Global Catalogue of Microorganisms (GCM) 10K type strain sequencing project: providing services to taxonomists for standard genome sequencing and annotation.</title>
        <authorList>
            <consortium name="The Broad Institute Genomics Platform"/>
            <consortium name="The Broad Institute Genome Sequencing Center for Infectious Disease"/>
            <person name="Wu L."/>
            <person name="Ma J."/>
        </authorList>
    </citation>
    <scope>NUCLEOTIDE SEQUENCE [LARGE SCALE GENOMIC DNA]</scope>
    <source>
        <strain evidence="4 5">JCM 15395</strain>
    </source>
</reference>
<proteinExistence type="predicted"/>
<dbReference type="SMART" id="SM00448">
    <property type="entry name" value="REC"/>
    <property type="match status" value="1"/>
</dbReference>
<keyword evidence="1 2" id="KW-0597">Phosphoprotein</keyword>
<evidence type="ECO:0000256" key="1">
    <source>
        <dbReference type="ARBA" id="ARBA00022553"/>
    </source>
</evidence>
<feature type="modified residue" description="4-aspartylphosphate" evidence="2">
    <location>
        <position position="53"/>
    </location>
</feature>
<dbReference type="PANTHER" id="PTHR44591">
    <property type="entry name" value="STRESS RESPONSE REGULATOR PROTEIN 1"/>
    <property type="match status" value="1"/>
</dbReference>
<dbReference type="Proteomes" id="UP001500866">
    <property type="component" value="Unassembled WGS sequence"/>
</dbReference>
<dbReference type="Pfam" id="PF00072">
    <property type="entry name" value="Response_reg"/>
    <property type="match status" value="1"/>
</dbReference>